<reference evidence="17" key="1">
    <citation type="submission" date="2022-07" db="EMBL/GenBank/DDBJ databases">
        <title>Fungi with potential for degradation of polypropylene.</title>
        <authorList>
            <person name="Gostincar C."/>
        </authorList>
    </citation>
    <scope>NUCLEOTIDE SEQUENCE</scope>
    <source>
        <strain evidence="17">EXF-13308</strain>
    </source>
</reference>
<feature type="region of interest" description="Disordered" evidence="15">
    <location>
        <begin position="367"/>
        <end position="416"/>
    </location>
</feature>
<dbReference type="Proteomes" id="UP001174694">
    <property type="component" value="Unassembled WGS sequence"/>
</dbReference>
<evidence type="ECO:0000256" key="2">
    <source>
        <dbReference type="ARBA" id="ARBA00004123"/>
    </source>
</evidence>
<feature type="compositionally biased region" description="Basic residues" evidence="15">
    <location>
        <begin position="763"/>
        <end position="778"/>
    </location>
</feature>
<keyword evidence="8" id="KW-0808">Transferase</keyword>
<keyword evidence="7" id="KW-0489">Methyltransferase</keyword>
<gene>
    <name evidence="17" type="ORF">NKR23_g9347</name>
</gene>
<evidence type="ECO:0000256" key="15">
    <source>
        <dbReference type="SAM" id="MobiDB-lite"/>
    </source>
</evidence>
<dbReference type="GO" id="GO:0140943">
    <property type="term" value="F:histone H4K20 trimethyltransferase activity"/>
    <property type="evidence" value="ECO:0007669"/>
    <property type="project" value="UniProtKB-EC"/>
</dbReference>
<evidence type="ECO:0000256" key="10">
    <source>
        <dbReference type="ARBA" id="ARBA00022853"/>
    </source>
</evidence>
<evidence type="ECO:0000256" key="12">
    <source>
        <dbReference type="ARBA" id="ARBA00024057"/>
    </source>
</evidence>
<keyword evidence="11" id="KW-0539">Nucleus</keyword>
<evidence type="ECO:0000256" key="1">
    <source>
        <dbReference type="ARBA" id="ARBA00001984"/>
    </source>
</evidence>
<feature type="domain" description="SET" evidence="16">
    <location>
        <begin position="116"/>
        <end position="230"/>
    </location>
</feature>
<feature type="region of interest" description="Disordered" evidence="15">
    <location>
        <begin position="695"/>
        <end position="778"/>
    </location>
</feature>
<evidence type="ECO:0000256" key="3">
    <source>
        <dbReference type="ARBA" id="ARBA00004286"/>
    </source>
</evidence>
<dbReference type="Gene3D" id="2.170.270.10">
    <property type="entry name" value="SET domain"/>
    <property type="match status" value="1"/>
</dbReference>
<dbReference type="GO" id="GO:0005634">
    <property type="term" value="C:nucleus"/>
    <property type="evidence" value="ECO:0007669"/>
    <property type="project" value="UniProtKB-SubCell"/>
</dbReference>
<dbReference type="InterPro" id="IPR039977">
    <property type="entry name" value="Suv4-20/Set9"/>
</dbReference>
<proteinExistence type="predicted"/>
<comment type="function">
    <text evidence="1">Histone methyltransferase that trimethylates 'Lys-20' of histone H4 to form H4K20me3.</text>
</comment>
<evidence type="ECO:0000313" key="18">
    <source>
        <dbReference type="Proteomes" id="UP001174694"/>
    </source>
</evidence>
<dbReference type="Pfam" id="PF00856">
    <property type="entry name" value="SET"/>
    <property type="match status" value="1"/>
</dbReference>
<comment type="caution">
    <text evidence="17">The sequence shown here is derived from an EMBL/GenBank/DDBJ whole genome shotgun (WGS) entry which is preliminary data.</text>
</comment>
<keyword evidence="9" id="KW-0949">S-adenosyl-L-methionine</keyword>
<name>A0AA38RHD4_9PEZI</name>
<dbReference type="EMBL" id="JANBVO010000036">
    <property type="protein sequence ID" value="KAJ9137064.1"/>
    <property type="molecule type" value="Genomic_DNA"/>
</dbReference>
<evidence type="ECO:0000256" key="5">
    <source>
        <dbReference type="ARBA" id="ARBA00015413"/>
    </source>
</evidence>
<accession>A0AA38RHD4</accession>
<keyword evidence="10" id="KW-0156">Chromatin regulator</keyword>
<feature type="compositionally biased region" description="Pro residues" evidence="15">
    <location>
        <begin position="405"/>
        <end position="415"/>
    </location>
</feature>
<dbReference type="SUPFAM" id="SSF82199">
    <property type="entry name" value="SET domain"/>
    <property type="match status" value="1"/>
</dbReference>
<comment type="catalytic activity">
    <reaction evidence="14">
        <text>L-lysyl(20)-[histone H4] + 3 S-adenosyl-L-methionine = N(6),N(6),N(6)-trimethyl-L-lysyl(20)-[histone H4] + 3 S-adenosyl-L-homocysteine + 3 H(+)</text>
        <dbReference type="Rhea" id="RHEA:64456"/>
        <dbReference type="Rhea" id="RHEA-COMP:15554"/>
        <dbReference type="Rhea" id="RHEA-COMP:15998"/>
        <dbReference type="ChEBI" id="CHEBI:15378"/>
        <dbReference type="ChEBI" id="CHEBI:29969"/>
        <dbReference type="ChEBI" id="CHEBI:57856"/>
        <dbReference type="ChEBI" id="CHEBI:59789"/>
        <dbReference type="ChEBI" id="CHEBI:61961"/>
        <dbReference type="EC" id="2.1.1.372"/>
    </reaction>
</comment>
<evidence type="ECO:0000256" key="11">
    <source>
        <dbReference type="ARBA" id="ARBA00023242"/>
    </source>
</evidence>
<dbReference type="CDD" id="cd10524">
    <property type="entry name" value="SET_Suv4-20-like"/>
    <property type="match status" value="1"/>
</dbReference>
<dbReference type="InterPro" id="IPR046341">
    <property type="entry name" value="SET_dom_sf"/>
</dbReference>
<dbReference type="PANTHER" id="PTHR12977">
    <property type="entry name" value="SUPPRESSOR OF VARIEGATION 4-20-RELATED"/>
    <property type="match status" value="1"/>
</dbReference>
<organism evidence="17 18">
    <name type="scientific">Pleurostoma richardsiae</name>
    <dbReference type="NCBI Taxonomy" id="41990"/>
    <lineage>
        <taxon>Eukaryota</taxon>
        <taxon>Fungi</taxon>
        <taxon>Dikarya</taxon>
        <taxon>Ascomycota</taxon>
        <taxon>Pezizomycotina</taxon>
        <taxon>Sordariomycetes</taxon>
        <taxon>Sordariomycetidae</taxon>
        <taxon>Calosphaeriales</taxon>
        <taxon>Pleurostomataceae</taxon>
        <taxon>Pleurostoma</taxon>
    </lineage>
</organism>
<evidence type="ECO:0000313" key="17">
    <source>
        <dbReference type="EMBL" id="KAJ9137064.1"/>
    </source>
</evidence>
<dbReference type="InterPro" id="IPR001214">
    <property type="entry name" value="SET_dom"/>
</dbReference>
<feature type="compositionally biased region" description="Acidic residues" evidence="15">
    <location>
        <begin position="707"/>
        <end position="718"/>
    </location>
</feature>
<comment type="subcellular location">
    <subcellularLocation>
        <location evidence="3">Chromosome</location>
    </subcellularLocation>
    <subcellularLocation>
        <location evidence="2">Nucleus</location>
    </subcellularLocation>
</comment>
<keyword evidence="18" id="KW-1185">Reference proteome</keyword>
<evidence type="ECO:0000256" key="4">
    <source>
        <dbReference type="ARBA" id="ARBA00014232"/>
    </source>
</evidence>
<dbReference type="EC" id="2.1.1.372" evidence="12"/>
<dbReference type="GO" id="GO:0005694">
    <property type="term" value="C:chromosome"/>
    <property type="evidence" value="ECO:0007669"/>
    <property type="project" value="UniProtKB-SubCell"/>
</dbReference>
<evidence type="ECO:0000259" key="16">
    <source>
        <dbReference type="PROSITE" id="PS50280"/>
    </source>
</evidence>
<dbReference type="GO" id="GO:0032259">
    <property type="term" value="P:methylation"/>
    <property type="evidence" value="ECO:0007669"/>
    <property type="project" value="UniProtKB-KW"/>
</dbReference>
<feature type="compositionally biased region" description="Acidic residues" evidence="15">
    <location>
        <begin position="740"/>
        <end position="755"/>
    </location>
</feature>
<evidence type="ECO:0000256" key="14">
    <source>
        <dbReference type="ARBA" id="ARBA00048081"/>
    </source>
</evidence>
<protein>
    <recommendedName>
        <fullName evidence="5">Histone-lysine N-methyltransferase SET9</fullName>
        <ecNumber evidence="12">2.1.1.372</ecNumber>
    </recommendedName>
    <alternativeName>
        <fullName evidence="4">Histone-lysine N-methyltransferase set9</fullName>
    </alternativeName>
    <alternativeName>
        <fullName evidence="13">SET domain protein 9</fullName>
    </alternativeName>
</protein>
<evidence type="ECO:0000256" key="7">
    <source>
        <dbReference type="ARBA" id="ARBA00022603"/>
    </source>
</evidence>
<evidence type="ECO:0000256" key="6">
    <source>
        <dbReference type="ARBA" id="ARBA00022454"/>
    </source>
</evidence>
<dbReference type="PANTHER" id="PTHR12977:SF4">
    <property type="entry name" value="HISTONE-LYSINE N-METHYLTRANSFERASE KMT5B"/>
    <property type="match status" value="1"/>
</dbReference>
<sequence length="778" mass="86667">MPPAKASGAKRQQLTLAQISSYDDILTDALVDHAFYWTTIPKNRPSYHPSRGIKEEEITKIIQSELVVNTDLNAAEEKLLATEGLRKFYNGLKTPREKDDFRRHLRRYAQIYLPDCPFEVNTTNRYTIVTFEASITARRYIKRNESIKYLSGIQVIITPEEEAEISSRKKDFSIVVSSRNKCTSLFMGPARFANHDCDANAKLMTTSQAGIEIIAVRDIDVGEEITVTYGENYFGEDNCECLCKSCEDNLVNGWKPANGEAPVKKSIEDDAAATQGYSLRRRRRSERGGSDSRTPSVTPGIRPKIYKTRPRRLLAERASTTDSAFDSPGGLLQKRKRDADGLTTPPVTPAKKQKTLKYEVVPVASPLATSMRSSDEDSAASPARSESANGEPVLTDATSPEGETPEPPLHSPKPTPVKQAIQMLRDEKRQQGSIEKDSAEVPPVFEPVEAVPAVLVETVEAPVHPPTRRGLSIYELVNDWPVPSEAQAAPKTTSPVVGAISATIAPLLTPSSSQLFEDKEDISGEKLAQKMELEELKTIEQAASELVAEVASAEEPALQEAVAATAPVKRRPGRPRKIPLEPGALPPAVVKAAKEAAAPAAPVKRVPGDYKLTPRLLSEPEMAWVYCMNCNDPFIQQNAYYTKVSCPRCERHSKLYGYIWPKSEPEGKWDKEERILDHRTVHRFLDPEEERAARGRCPIRRATETPVVDDEEEEEEEQETKKKTAARPWRKRKRVSKAVDEDDEDYVEDAAEETPGESSAVRRSGRMRRVSTRALRTR</sequence>
<dbReference type="AlphaFoldDB" id="A0AA38RHD4"/>
<feature type="region of interest" description="Disordered" evidence="15">
    <location>
        <begin position="258"/>
        <end position="355"/>
    </location>
</feature>
<feature type="compositionally biased region" description="Basic residues" evidence="15">
    <location>
        <begin position="723"/>
        <end position="736"/>
    </location>
</feature>
<dbReference type="InterPro" id="IPR041938">
    <property type="entry name" value="Hist-Lys_N-MTase_N"/>
</dbReference>
<dbReference type="PROSITE" id="PS51567">
    <property type="entry name" value="SAM_MT43_SUVAR420_1"/>
    <property type="match status" value="1"/>
</dbReference>
<evidence type="ECO:0000256" key="9">
    <source>
        <dbReference type="ARBA" id="ARBA00022691"/>
    </source>
</evidence>
<evidence type="ECO:0000256" key="8">
    <source>
        <dbReference type="ARBA" id="ARBA00022679"/>
    </source>
</evidence>
<evidence type="ECO:0000256" key="13">
    <source>
        <dbReference type="ARBA" id="ARBA00030653"/>
    </source>
</evidence>
<keyword evidence="6" id="KW-0158">Chromosome</keyword>
<dbReference type="PROSITE" id="PS50280">
    <property type="entry name" value="SET"/>
    <property type="match status" value="1"/>
</dbReference>
<dbReference type="InterPro" id="IPR025783">
    <property type="entry name" value="Set9_fungi"/>
</dbReference>
<dbReference type="Gene3D" id="1.10.10.1700">
    <property type="entry name" value="Histone-lysine N-methyltransferase"/>
    <property type="match status" value="1"/>
</dbReference>
<dbReference type="SMART" id="SM00317">
    <property type="entry name" value="SET"/>
    <property type="match status" value="1"/>
</dbReference>